<evidence type="ECO:0000259" key="1">
    <source>
        <dbReference type="Pfam" id="PF24626"/>
    </source>
</evidence>
<proteinExistence type="predicted"/>
<keyword evidence="3" id="KW-1185">Reference proteome</keyword>
<dbReference type="InterPro" id="IPR056924">
    <property type="entry name" value="SH3_Tf2-1"/>
</dbReference>
<dbReference type="Proteomes" id="UP000233837">
    <property type="component" value="Unassembled WGS sequence"/>
</dbReference>
<accession>A0A2I0VUD2</accession>
<gene>
    <name evidence="2" type="ORF">MA16_Dca018739</name>
</gene>
<evidence type="ECO:0000313" key="3">
    <source>
        <dbReference type="Proteomes" id="UP000233837"/>
    </source>
</evidence>
<dbReference type="Pfam" id="PF24626">
    <property type="entry name" value="SH3_Tf2-1"/>
    <property type="match status" value="1"/>
</dbReference>
<dbReference type="AlphaFoldDB" id="A0A2I0VUD2"/>
<dbReference type="EMBL" id="KZ503229">
    <property type="protein sequence ID" value="PKU66999.1"/>
    <property type="molecule type" value="Genomic_DNA"/>
</dbReference>
<dbReference type="PANTHER" id="PTHR46148:SF52">
    <property type="entry name" value="OS04G0603800 PROTEIN"/>
    <property type="match status" value="1"/>
</dbReference>
<protein>
    <recommendedName>
        <fullName evidence="1">Tf2-1-like SH3-like domain-containing protein</fullName>
    </recommendedName>
</protein>
<sequence length="92" mass="10540">MRNEKLSPRYFGPYKVMNHIREVAYRLGLPTASAMHPIFHVSQLKRIIEDHTPTSSLPATLTEEMEVILKPMEINIRDERSKGGPCSMEGFL</sequence>
<name>A0A2I0VUD2_9ASPA</name>
<dbReference type="PANTHER" id="PTHR46148">
    <property type="entry name" value="CHROMO DOMAIN-CONTAINING PROTEIN"/>
    <property type="match status" value="1"/>
</dbReference>
<feature type="domain" description="Tf2-1-like SH3-like" evidence="1">
    <location>
        <begin position="2"/>
        <end position="47"/>
    </location>
</feature>
<reference evidence="2 3" key="2">
    <citation type="journal article" date="2017" name="Nature">
        <title>The Apostasia genome and the evolution of orchids.</title>
        <authorList>
            <person name="Zhang G.Q."/>
            <person name="Liu K.W."/>
            <person name="Li Z."/>
            <person name="Lohaus R."/>
            <person name="Hsiao Y.Y."/>
            <person name="Niu S.C."/>
            <person name="Wang J.Y."/>
            <person name="Lin Y.C."/>
            <person name="Xu Q."/>
            <person name="Chen L.J."/>
            <person name="Yoshida K."/>
            <person name="Fujiwara S."/>
            <person name="Wang Z.W."/>
            <person name="Zhang Y.Q."/>
            <person name="Mitsuda N."/>
            <person name="Wang M."/>
            <person name="Liu G.H."/>
            <person name="Pecoraro L."/>
            <person name="Huang H.X."/>
            <person name="Xiao X.J."/>
            <person name="Lin M."/>
            <person name="Wu X.Y."/>
            <person name="Wu W.L."/>
            <person name="Chen Y.Y."/>
            <person name="Chang S.B."/>
            <person name="Sakamoto S."/>
            <person name="Ohme-Takagi M."/>
            <person name="Yagi M."/>
            <person name="Zeng S.J."/>
            <person name="Shen C.Y."/>
            <person name="Yeh C.M."/>
            <person name="Luo Y.B."/>
            <person name="Tsai W.C."/>
            <person name="Van de Peer Y."/>
            <person name="Liu Z.J."/>
        </authorList>
    </citation>
    <scope>NUCLEOTIDE SEQUENCE [LARGE SCALE GENOMIC DNA]</scope>
    <source>
        <tissue evidence="2">The whole plant</tissue>
    </source>
</reference>
<organism evidence="2 3">
    <name type="scientific">Dendrobium catenatum</name>
    <dbReference type="NCBI Taxonomy" id="906689"/>
    <lineage>
        <taxon>Eukaryota</taxon>
        <taxon>Viridiplantae</taxon>
        <taxon>Streptophyta</taxon>
        <taxon>Embryophyta</taxon>
        <taxon>Tracheophyta</taxon>
        <taxon>Spermatophyta</taxon>
        <taxon>Magnoliopsida</taxon>
        <taxon>Liliopsida</taxon>
        <taxon>Asparagales</taxon>
        <taxon>Orchidaceae</taxon>
        <taxon>Epidendroideae</taxon>
        <taxon>Malaxideae</taxon>
        <taxon>Dendrobiinae</taxon>
        <taxon>Dendrobium</taxon>
    </lineage>
</organism>
<reference evidence="2 3" key="1">
    <citation type="journal article" date="2016" name="Sci. Rep.">
        <title>The Dendrobium catenatum Lindl. genome sequence provides insights into polysaccharide synthase, floral development and adaptive evolution.</title>
        <authorList>
            <person name="Zhang G.Q."/>
            <person name="Xu Q."/>
            <person name="Bian C."/>
            <person name="Tsai W.C."/>
            <person name="Yeh C.M."/>
            <person name="Liu K.W."/>
            <person name="Yoshida K."/>
            <person name="Zhang L.S."/>
            <person name="Chang S.B."/>
            <person name="Chen F."/>
            <person name="Shi Y."/>
            <person name="Su Y.Y."/>
            <person name="Zhang Y.Q."/>
            <person name="Chen L.J."/>
            <person name="Yin Y."/>
            <person name="Lin M."/>
            <person name="Huang H."/>
            <person name="Deng H."/>
            <person name="Wang Z.W."/>
            <person name="Zhu S.L."/>
            <person name="Zhao X."/>
            <person name="Deng C."/>
            <person name="Niu S.C."/>
            <person name="Huang J."/>
            <person name="Wang M."/>
            <person name="Liu G.H."/>
            <person name="Yang H.J."/>
            <person name="Xiao X.J."/>
            <person name="Hsiao Y.Y."/>
            <person name="Wu W.L."/>
            <person name="Chen Y.Y."/>
            <person name="Mitsuda N."/>
            <person name="Ohme-Takagi M."/>
            <person name="Luo Y.B."/>
            <person name="Van de Peer Y."/>
            <person name="Liu Z.J."/>
        </authorList>
    </citation>
    <scope>NUCLEOTIDE SEQUENCE [LARGE SCALE GENOMIC DNA]</scope>
    <source>
        <tissue evidence="2">The whole plant</tissue>
    </source>
</reference>
<evidence type="ECO:0000313" key="2">
    <source>
        <dbReference type="EMBL" id="PKU66999.1"/>
    </source>
</evidence>